<reference evidence="4 5" key="1">
    <citation type="submission" date="2024-01" db="EMBL/GenBank/DDBJ databases">
        <authorList>
            <person name="Alioto T."/>
            <person name="Alioto T."/>
            <person name="Gomez Garrido J."/>
        </authorList>
    </citation>
    <scope>NUCLEOTIDE SEQUENCE [LARGE SCALE GENOMIC DNA]</scope>
</reference>
<organism evidence="4 5">
    <name type="scientific">Scomber scombrus</name>
    <name type="common">Atlantic mackerel</name>
    <name type="synonym">Scomber vernalis</name>
    <dbReference type="NCBI Taxonomy" id="13677"/>
    <lineage>
        <taxon>Eukaryota</taxon>
        <taxon>Metazoa</taxon>
        <taxon>Chordata</taxon>
        <taxon>Craniata</taxon>
        <taxon>Vertebrata</taxon>
        <taxon>Euteleostomi</taxon>
        <taxon>Actinopterygii</taxon>
        <taxon>Neopterygii</taxon>
        <taxon>Teleostei</taxon>
        <taxon>Neoteleostei</taxon>
        <taxon>Acanthomorphata</taxon>
        <taxon>Pelagiaria</taxon>
        <taxon>Scombriformes</taxon>
        <taxon>Scombridae</taxon>
        <taxon>Scomber</taxon>
    </lineage>
</organism>
<evidence type="ECO:0000313" key="4">
    <source>
        <dbReference type="EMBL" id="CAK6981833.1"/>
    </source>
</evidence>
<dbReference type="PANTHER" id="PTHR47027">
    <property type="entry name" value="REVERSE TRANSCRIPTASE DOMAIN-CONTAINING PROTEIN"/>
    <property type="match status" value="1"/>
</dbReference>
<protein>
    <recommendedName>
        <fullName evidence="2">ribonuclease H</fullName>
        <ecNumber evidence="2">3.1.26.4</ecNumber>
    </recommendedName>
</protein>
<keyword evidence="5" id="KW-1185">Reference proteome</keyword>
<dbReference type="Pfam" id="PF00078">
    <property type="entry name" value="RVT_1"/>
    <property type="match status" value="1"/>
</dbReference>
<name>A0AAV1QCJ6_SCOSC</name>
<proteinExistence type="inferred from homology"/>
<feature type="domain" description="Reverse transcriptase" evidence="3">
    <location>
        <begin position="1"/>
        <end position="100"/>
    </location>
</feature>
<dbReference type="EMBL" id="CAWUFR010000902">
    <property type="protein sequence ID" value="CAK6981833.1"/>
    <property type="molecule type" value="Genomic_DNA"/>
</dbReference>
<comment type="similarity">
    <text evidence="1">Belongs to the beta type-B retroviral polymerase family. HERV class-II K(HML-2) pol subfamily.</text>
</comment>
<gene>
    <name evidence="4" type="ORF">FSCOSCO3_A012423</name>
</gene>
<dbReference type="InterPro" id="IPR043502">
    <property type="entry name" value="DNA/RNA_pol_sf"/>
</dbReference>
<dbReference type="AlphaFoldDB" id="A0AAV1QCJ6"/>
<dbReference type="InterPro" id="IPR000477">
    <property type="entry name" value="RT_dom"/>
</dbReference>
<dbReference type="InterPro" id="IPR043128">
    <property type="entry name" value="Rev_trsase/Diguanyl_cyclase"/>
</dbReference>
<evidence type="ECO:0000256" key="2">
    <source>
        <dbReference type="ARBA" id="ARBA00012180"/>
    </source>
</evidence>
<dbReference type="SUPFAM" id="SSF56672">
    <property type="entry name" value="DNA/RNA polymerases"/>
    <property type="match status" value="1"/>
</dbReference>
<dbReference type="Gene3D" id="3.30.70.270">
    <property type="match status" value="1"/>
</dbReference>
<dbReference type="PANTHER" id="PTHR47027:SF27">
    <property type="entry name" value="REVERSE TRANSCRIPTASE DOMAIN-CONTAINING PROTEIN"/>
    <property type="match status" value="1"/>
</dbReference>
<dbReference type="GO" id="GO:0004523">
    <property type="term" value="F:RNA-DNA hybrid ribonuclease activity"/>
    <property type="evidence" value="ECO:0007669"/>
    <property type="project" value="UniProtKB-EC"/>
</dbReference>
<dbReference type="EC" id="3.1.26.4" evidence="2"/>
<sequence length="288" mass="32771">MHAGTRSKVVTPDGNTEEFAILAGVMQGDTLAPFLFIIVLDYADDISLLSNNVEQAQELLNRVELECAKVGLRLNAKKTEVITYNISPEHQPLTTIGGTVLKEVEDFKYLGSWVNSTEQDLKVRKALAWRAMNGMTCVWNSNLPRQMKLSFFYATVESVLECWSLKPTLQKSLDGCYTRMLCAVLNISKSTHFTNSILYEGIPRVSEKVAVRRMRLAGHCQRHQELPASKLVLWEPTHGHRSRGRPTLTYVDVLKKDAGAQSTNELARCWMENQDDWKQRWRARLRTT</sequence>
<accession>A0AAV1QCJ6</accession>
<comment type="caution">
    <text evidence="4">The sequence shown here is derived from an EMBL/GenBank/DDBJ whole genome shotgun (WGS) entry which is preliminary data.</text>
</comment>
<dbReference type="Proteomes" id="UP001314229">
    <property type="component" value="Unassembled WGS sequence"/>
</dbReference>
<dbReference type="PROSITE" id="PS50878">
    <property type="entry name" value="RT_POL"/>
    <property type="match status" value="1"/>
</dbReference>
<evidence type="ECO:0000259" key="3">
    <source>
        <dbReference type="PROSITE" id="PS50878"/>
    </source>
</evidence>
<evidence type="ECO:0000313" key="5">
    <source>
        <dbReference type="Proteomes" id="UP001314229"/>
    </source>
</evidence>
<evidence type="ECO:0000256" key="1">
    <source>
        <dbReference type="ARBA" id="ARBA00010879"/>
    </source>
</evidence>